<feature type="region of interest" description="Disordered" evidence="2">
    <location>
        <begin position="175"/>
        <end position="207"/>
    </location>
</feature>
<dbReference type="PANTHER" id="PTHR15721">
    <property type="entry name" value="KIAA0586 PROTEIN"/>
    <property type="match status" value="1"/>
</dbReference>
<dbReference type="AlphaFoldDB" id="A0AAV9RWA2"/>
<protein>
    <recommendedName>
        <fullName evidence="5">Protein TALPID3</fullName>
    </recommendedName>
</protein>
<proteinExistence type="predicted"/>
<feature type="region of interest" description="Disordered" evidence="2">
    <location>
        <begin position="855"/>
        <end position="894"/>
    </location>
</feature>
<dbReference type="Proteomes" id="UP001311232">
    <property type="component" value="Unassembled WGS sequence"/>
</dbReference>
<evidence type="ECO:0008006" key="5">
    <source>
        <dbReference type="Google" id="ProtNLM"/>
    </source>
</evidence>
<evidence type="ECO:0000256" key="2">
    <source>
        <dbReference type="SAM" id="MobiDB-lite"/>
    </source>
</evidence>
<evidence type="ECO:0000313" key="4">
    <source>
        <dbReference type="Proteomes" id="UP001311232"/>
    </source>
</evidence>
<gene>
    <name evidence="3" type="ORF">CRENBAI_022572</name>
</gene>
<dbReference type="InterPro" id="IPR029246">
    <property type="entry name" value="TALPID3"/>
</dbReference>
<dbReference type="Pfam" id="PF15324">
    <property type="entry name" value="TALPID3"/>
    <property type="match status" value="2"/>
</dbReference>
<feature type="compositionally biased region" description="Low complexity" evidence="2">
    <location>
        <begin position="783"/>
        <end position="798"/>
    </location>
</feature>
<feature type="region of interest" description="Disordered" evidence="2">
    <location>
        <begin position="718"/>
        <end position="824"/>
    </location>
</feature>
<feature type="coiled-coil region" evidence="1">
    <location>
        <begin position="250"/>
        <end position="277"/>
    </location>
</feature>
<feature type="region of interest" description="Disordered" evidence="2">
    <location>
        <begin position="646"/>
        <end position="672"/>
    </location>
</feature>
<dbReference type="GO" id="GO:0005814">
    <property type="term" value="C:centriole"/>
    <property type="evidence" value="ECO:0007669"/>
    <property type="project" value="TreeGrafter"/>
</dbReference>
<keyword evidence="1" id="KW-0175">Coiled coil</keyword>
<accession>A0AAV9RWA2</accession>
<dbReference type="GO" id="GO:0007224">
    <property type="term" value="P:smoothened signaling pathway"/>
    <property type="evidence" value="ECO:0007669"/>
    <property type="project" value="InterPro"/>
</dbReference>
<feature type="compositionally biased region" description="Polar residues" evidence="2">
    <location>
        <begin position="649"/>
        <end position="658"/>
    </location>
</feature>
<organism evidence="3 4">
    <name type="scientific">Crenichthys baileyi</name>
    <name type="common">White River springfish</name>
    <dbReference type="NCBI Taxonomy" id="28760"/>
    <lineage>
        <taxon>Eukaryota</taxon>
        <taxon>Metazoa</taxon>
        <taxon>Chordata</taxon>
        <taxon>Craniata</taxon>
        <taxon>Vertebrata</taxon>
        <taxon>Euteleostomi</taxon>
        <taxon>Actinopterygii</taxon>
        <taxon>Neopterygii</taxon>
        <taxon>Teleostei</taxon>
        <taxon>Neoteleostei</taxon>
        <taxon>Acanthomorphata</taxon>
        <taxon>Ovalentaria</taxon>
        <taxon>Atherinomorphae</taxon>
        <taxon>Cyprinodontiformes</taxon>
        <taxon>Goodeidae</taxon>
        <taxon>Crenichthys</taxon>
    </lineage>
</organism>
<feature type="compositionally biased region" description="Low complexity" evidence="2">
    <location>
        <begin position="882"/>
        <end position="892"/>
    </location>
</feature>
<keyword evidence="4" id="KW-1185">Reference proteome</keyword>
<comment type="caution">
    <text evidence="3">The sequence shown here is derived from an EMBL/GenBank/DDBJ whole genome shotgun (WGS) entry which is preliminary data.</text>
</comment>
<sequence length="984" mass="108346">MTNHRVVELQQNTTVSVLSEACHVDGEEERGQDRAPEDHPCYFFTNYGRDNLYLQDPVTDPRSDTFHLQSLANQTQEAARRASDMLKQMECLKTDIKMLLTQKDAPEFTLPAPDCLQIQQNQPETHQSQSKPKQAQVQFHEKQLLLSNSDQSPNNLQQTDSQNTNPQFQSFHVQREESHKNMGRHLQSQHNQPHSQNLRPIQTPSQTGPLLIQDGLCQEVHSQSSQRCQVYSHQSLSSLFQKKPDGPSMLEEAGQVLRQARRRKKVLEDNLEALLKAKTGEILHCQLEALAANREVTEGVRIKKTVDAWISALTRDVQDHPRPLHGEMPPVDAIQCRAANATKSQARALGRGKKMILPKGISNKPGMGRGSRGQIAGHRAQAEPVGVSGNLMGRQQDEVDGELYLTRLYGKLPYEGLRRTLKKSPYPRFSSPASPLGRKPCPRLVESIRGVKLKSYLHESDQLTVTCAESSTGATAIPLRLPRMDCPSRREHAQERPSALPAPLSVSEGNIIDRADDQQKQQLVTEKPPSSSSCIIKIIAAESQREKEDEENTFPGNNFLSVTDVHQEDKSDVGEEAVVLEGGPSPAPVQYHSPAFPPEAPSSRCVETVTPVVTRSQPQDILENRLVEWVEQQLMSRIIADMYRPLTSDPAQNDSTDQSELEERSLSSDDVEAVGSGGLQLFVDSRVSVDSALIRQLVNEVLTETVAQILCRTNALNTAPEPGLEEPKSEPTEDEEENLAPLVPTPVPTPLASVPQLSRETTPAATPPPSKPSSPVTRECPQPITEPEPVATPTATPEPHLPEEIPSAAHQTPPPPICGNPELPLDEERSMEQLESQKQHLVVSVEEEELPVCRPVPAPAQSQPSLTDLSPALPPRLSETCSSSSSKSSSSSTVTAETEAALKHISEGELLISINQLAPLTEEEGVCSFSSSLHEVEDMFGSIFRQLASHLTLEYLYKGVHGQVNVLKVSMGAEQTQITSPPPR</sequence>
<evidence type="ECO:0000313" key="3">
    <source>
        <dbReference type="EMBL" id="KAK5613399.1"/>
    </source>
</evidence>
<reference evidence="3 4" key="1">
    <citation type="submission" date="2021-06" db="EMBL/GenBank/DDBJ databases">
        <authorList>
            <person name="Palmer J.M."/>
        </authorList>
    </citation>
    <scope>NUCLEOTIDE SEQUENCE [LARGE SCALE GENOMIC DNA]</scope>
    <source>
        <strain evidence="3 4">MEX-2019</strain>
        <tissue evidence="3">Muscle</tissue>
    </source>
</reference>
<dbReference type="EMBL" id="JAHHUM010001218">
    <property type="protein sequence ID" value="KAK5613399.1"/>
    <property type="molecule type" value="Genomic_DNA"/>
</dbReference>
<evidence type="ECO:0000256" key="1">
    <source>
        <dbReference type="SAM" id="Coils"/>
    </source>
</evidence>
<name>A0AAV9RWA2_9TELE</name>
<feature type="compositionally biased region" description="Polar residues" evidence="2">
    <location>
        <begin position="186"/>
        <end position="207"/>
    </location>
</feature>
<dbReference type="PANTHER" id="PTHR15721:SF2">
    <property type="entry name" value="PROTEIN TALPID3"/>
    <property type="match status" value="1"/>
</dbReference>
<dbReference type="GO" id="GO:0036064">
    <property type="term" value="C:ciliary basal body"/>
    <property type="evidence" value="ECO:0007669"/>
    <property type="project" value="TreeGrafter"/>
</dbReference>